<organism evidence="4 5">
    <name type="scientific">Shewanella schlegeliana</name>
    <dbReference type="NCBI Taxonomy" id="190308"/>
    <lineage>
        <taxon>Bacteria</taxon>
        <taxon>Pseudomonadati</taxon>
        <taxon>Pseudomonadota</taxon>
        <taxon>Gammaproteobacteria</taxon>
        <taxon>Alteromonadales</taxon>
        <taxon>Shewanellaceae</taxon>
        <taxon>Shewanella</taxon>
    </lineage>
</organism>
<evidence type="ECO:0000313" key="5">
    <source>
        <dbReference type="Proteomes" id="UP000604898"/>
    </source>
</evidence>
<dbReference type="PROSITE" id="PS51371">
    <property type="entry name" value="CBS"/>
    <property type="match status" value="1"/>
</dbReference>
<accession>A0ABS1STS5</accession>
<proteinExistence type="predicted"/>
<dbReference type="InterPro" id="IPR000644">
    <property type="entry name" value="CBS_dom"/>
</dbReference>
<evidence type="ECO:0000256" key="1">
    <source>
        <dbReference type="ARBA" id="ARBA00023122"/>
    </source>
</evidence>
<dbReference type="InterPro" id="IPR051257">
    <property type="entry name" value="Diverse_CBS-Domain"/>
</dbReference>
<protein>
    <submittedName>
        <fullName evidence="4">CBS domain-containing protein</fullName>
    </submittedName>
</protein>
<keyword evidence="5" id="KW-1185">Reference proteome</keyword>
<dbReference type="PANTHER" id="PTHR43080:SF2">
    <property type="entry name" value="CBS DOMAIN-CONTAINING PROTEIN"/>
    <property type="match status" value="1"/>
</dbReference>
<evidence type="ECO:0000313" key="4">
    <source>
        <dbReference type="EMBL" id="MBL4911799.1"/>
    </source>
</evidence>
<reference evidence="4 5" key="1">
    <citation type="submission" date="2021-01" db="EMBL/GenBank/DDBJ databases">
        <title>Genome sequence of Shewanella schlegeliana JCM 11561.</title>
        <authorList>
            <person name="Zhang H."/>
            <person name="Li C."/>
        </authorList>
    </citation>
    <scope>NUCLEOTIDE SEQUENCE [LARGE SCALE GENOMIC DNA]</scope>
    <source>
        <strain evidence="4 5">JCM 11561</strain>
    </source>
</reference>
<dbReference type="EMBL" id="JAESVD010000001">
    <property type="protein sequence ID" value="MBL4911799.1"/>
    <property type="molecule type" value="Genomic_DNA"/>
</dbReference>
<evidence type="ECO:0000256" key="2">
    <source>
        <dbReference type="PROSITE-ProRule" id="PRU00703"/>
    </source>
</evidence>
<dbReference type="PANTHER" id="PTHR43080">
    <property type="entry name" value="CBS DOMAIN-CONTAINING PROTEIN CBSX3, MITOCHONDRIAL"/>
    <property type="match status" value="1"/>
</dbReference>
<feature type="domain" description="CBS" evidence="3">
    <location>
        <begin position="80"/>
        <end position="135"/>
    </location>
</feature>
<dbReference type="SMART" id="SM00116">
    <property type="entry name" value="CBS"/>
    <property type="match status" value="2"/>
</dbReference>
<dbReference type="Pfam" id="PF00571">
    <property type="entry name" value="CBS"/>
    <property type="match status" value="1"/>
</dbReference>
<dbReference type="InterPro" id="IPR046342">
    <property type="entry name" value="CBS_dom_sf"/>
</dbReference>
<comment type="caution">
    <text evidence="4">The sequence shown here is derived from an EMBL/GenBank/DDBJ whole genome shotgun (WGS) entry which is preliminary data.</text>
</comment>
<dbReference type="RefSeq" id="WP_202720042.1">
    <property type="nucleotide sequence ID" value="NZ_BPEX01000028.1"/>
</dbReference>
<gene>
    <name evidence="4" type="ORF">JMA39_01340</name>
</gene>
<sequence length="135" mass="15150">MKTENLVRNHDVMSQDYAMIDGLQTVAEAIEHAVKSRVNVLFVNKRHADDEFGMVLMSDIAKKVLAQDRSPERVNVYEIMVKPVLCVPGTMDVRYSARLFERFGITKAPVIESGKIAGLVSYHDIVLKGMINKVS</sequence>
<dbReference type="Proteomes" id="UP000604898">
    <property type="component" value="Unassembled WGS sequence"/>
</dbReference>
<dbReference type="Gene3D" id="3.10.580.10">
    <property type="entry name" value="CBS-domain"/>
    <property type="match status" value="1"/>
</dbReference>
<evidence type="ECO:0000259" key="3">
    <source>
        <dbReference type="PROSITE" id="PS51371"/>
    </source>
</evidence>
<name>A0ABS1STS5_9GAMM</name>
<keyword evidence="1 2" id="KW-0129">CBS domain</keyword>
<dbReference type="SUPFAM" id="SSF54631">
    <property type="entry name" value="CBS-domain pair"/>
    <property type="match status" value="1"/>
</dbReference>